<accession>A0A849KL87</accession>
<dbReference type="Proteomes" id="UP000574931">
    <property type="component" value="Unassembled WGS sequence"/>
</dbReference>
<dbReference type="RefSeq" id="WP_140024870.1">
    <property type="nucleotide sequence ID" value="NZ_JABFCY010000014.1"/>
</dbReference>
<protein>
    <submittedName>
        <fullName evidence="2">Uncharacterized protein</fullName>
    </submittedName>
</protein>
<keyword evidence="3" id="KW-1185">Reference proteome</keyword>
<feature type="transmembrane region" description="Helical" evidence="1">
    <location>
        <begin position="43"/>
        <end position="61"/>
    </location>
</feature>
<keyword evidence="1" id="KW-1133">Transmembrane helix</keyword>
<keyword evidence="1" id="KW-0472">Membrane</keyword>
<name>A0A849KL87_9HYPH</name>
<evidence type="ECO:0000313" key="3">
    <source>
        <dbReference type="Proteomes" id="UP000574931"/>
    </source>
</evidence>
<proteinExistence type="predicted"/>
<feature type="transmembrane region" description="Helical" evidence="1">
    <location>
        <begin position="12"/>
        <end position="31"/>
    </location>
</feature>
<comment type="caution">
    <text evidence="2">The sequence shown here is derived from an EMBL/GenBank/DDBJ whole genome shotgun (WGS) entry which is preliminary data.</text>
</comment>
<dbReference type="AlphaFoldDB" id="A0A849KL87"/>
<organism evidence="2 3">
    <name type="scientific">Ochrobactrum soli</name>
    <dbReference type="NCBI Taxonomy" id="2448455"/>
    <lineage>
        <taxon>Bacteria</taxon>
        <taxon>Pseudomonadati</taxon>
        <taxon>Pseudomonadota</taxon>
        <taxon>Alphaproteobacteria</taxon>
        <taxon>Hyphomicrobiales</taxon>
        <taxon>Brucellaceae</taxon>
        <taxon>Brucella/Ochrobactrum group</taxon>
        <taxon>Ochrobactrum</taxon>
    </lineage>
</organism>
<evidence type="ECO:0000256" key="1">
    <source>
        <dbReference type="SAM" id="Phobius"/>
    </source>
</evidence>
<sequence>MTDDKSWYLSRTVWAGLVSIILGLAGAFGIADGTIDHGALTDVLLQLAAAIAGIVTIFGRIRATSRIS</sequence>
<reference evidence="2 3" key="1">
    <citation type="submission" date="2020-05" db="EMBL/GenBank/DDBJ databases">
        <title>Draft Genome Sequence of Ochrobactrum soli Isolated from Stable Fly Gut.</title>
        <authorList>
            <person name="Pileggi M.T."/>
            <person name="Vazhakkala L.J."/>
            <person name="Wong C.N."/>
        </authorList>
    </citation>
    <scope>NUCLEOTIDE SEQUENCE [LARGE SCALE GENOMIC DNA]</scope>
    <source>
        <strain evidence="2 3">MTP-C0764</strain>
    </source>
</reference>
<evidence type="ECO:0000313" key="2">
    <source>
        <dbReference type="EMBL" id="NNU62575.1"/>
    </source>
</evidence>
<dbReference type="EMBL" id="JABFCY010000014">
    <property type="protein sequence ID" value="NNU62575.1"/>
    <property type="molecule type" value="Genomic_DNA"/>
</dbReference>
<gene>
    <name evidence="2" type="ORF">HKX02_20280</name>
</gene>
<keyword evidence="1" id="KW-0812">Transmembrane</keyword>